<proteinExistence type="predicted"/>
<name>A0A1Q9DFC4_SYMMI</name>
<evidence type="ECO:0000256" key="1">
    <source>
        <dbReference type="SAM" id="MobiDB-lite"/>
    </source>
</evidence>
<dbReference type="EMBL" id="LSRX01000568">
    <property type="protein sequence ID" value="OLP93800.1"/>
    <property type="molecule type" value="Genomic_DNA"/>
</dbReference>
<organism evidence="2 3">
    <name type="scientific">Symbiodinium microadriaticum</name>
    <name type="common">Dinoflagellate</name>
    <name type="synonym">Zooxanthella microadriatica</name>
    <dbReference type="NCBI Taxonomy" id="2951"/>
    <lineage>
        <taxon>Eukaryota</taxon>
        <taxon>Sar</taxon>
        <taxon>Alveolata</taxon>
        <taxon>Dinophyceae</taxon>
        <taxon>Suessiales</taxon>
        <taxon>Symbiodiniaceae</taxon>
        <taxon>Symbiodinium</taxon>
    </lineage>
</organism>
<dbReference type="AlphaFoldDB" id="A0A1Q9DFC4"/>
<protein>
    <submittedName>
        <fullName evidence="2">Uncharacterized protein</fullName>
    </submittedName>
</protein>
<dbReference type="Proteomes" id="UP000186817">
    <property type="component" value="Unassembled WGS sequence"/>
</dbReference>
<feature type="region of interest" description="Disordered" evidence="1">
    <location>
        <begin position="50"/>
        <end position="69"/>
    </location>
</feature>
<reference evidence="2 3" key="1">
    <citation type="submission" date="2016-02" db="EMBL/GenBank/DDBJ databases">
        <title>Genome analysis of coral dinoflagellate symbionts highlights evolutionary adaptations to a symbiotic lifestyle.</title>
        <authorList>
            <person name="Aranda M."/>
            <person name="Li Y."/>
            <person name="Liew Y.J."/>
            <person name="Baumgarten S."/>
            <person name="Simakov O."/>
            <person name="Wilson M."/>
            <person name="Piel J."/>
            <person name="Ashoor H."/>
            <person name="Bougouffa S."/>
            <person name="Bajic V.B."/>
            <person name="Ryu T."/>
            <person name="Ravasi T."/>
            <person name="Bayer T."/>
            <person name="Micklem G."/>
            <person name="Kim H."/>
            <person name="Bhak J."/>
            <person name="Lajeunesse T.C."/>
            <person name="Voolstra C.R."/>
        </authorList>
    </citation>
    <scope>NUCLEOTIDE SEQUENCE [LARGE SCALE GENOMIC DNA]</scope>
    <source>
        <strain evidence="2 3">CCMP2467</strain>
    </source>
</reference>
<dbReference type="OrthoDB" id="10342261at2759"/>
<accession>A0A1Q9DFC4</accession>
<evidence type="ECO:0000313" key="2">
    <source>
        <dbReference type="EMBL" id="OLP93800.1"/>
    </source>
</evidence>
<keyword evidence="3" id="KW-1185">Reference proteome</keyword>
<gene>
    <name evidence="2" type="ORF">AK812_SmicGene24249</name>
</gene>
<sequence length="262" mass="29354">MEWDAKNHCSELSDAIRKRAGLQSNVHGVLEDEDEEQCNDLVHSITQRLRTTANQKAESETKPPRKRGPITIALARRPPMSSQERQMLMWELLLQEAGTTIATTAWWTRCARLASRHTVDPMPDLNNNIAPGKYILYRAHHFVGMRVHSDGSCSISCSHRAHESVVVSLCDLDPTQYDHVFKITRVSHENETSLFDLDISQESMNGLTGGDVSGGKLVAVSAVEFLDVLINPELWHDDVLHMPEPLAAELILAENLLSEDED</sequence>
<evidence type="ECO:0000313" key="3">
    <source>
        <dbReference type="Proteomes" id="UP000186817"/>
    </source>
</evidence>
<comment type="caution">
    <text evidence="2">The sequence shown here is derived from an EMBL/GenBank/DDBJ whole genome shotgun (WGS) entry which is preliminary data.</text>
</comment>